<dbReference type="AlphaFoldDB" id="A0A285R273"/>
<dbReference type="PANTHER" id="PTHR43861">
    <property type="entry name" value="TRANS-ACONITATE 2-METHYLTRANSFERASE-RELATED"/>
    <property type="match status" value="1"/>
</dbReference>
<dbReference type="InterPro" id="IPR029063">
    <property type="entry name" value="SAM-dependent_MTases_sf"/>
</dbReference>
<feature type="domain" description="Methyltransferase" evidence="3">
    <location>
        <begin position="48"/>
        <end position="139"/>
    </location>
</feature>
<dbReference type="Gene3D" id="3.40.50.150">
    <property type="entry name" value="Vaccinia Virus protein VP39"/>
    <property type="match status" value="1"/>
</dbReference>
<keyword evidence="1 4" id="KW-0489">Methyltransferase</keyword>
<name>A0A285R273_9SPHN</name>
<evidence type="ECO:0000256" key="2">
    <source>
        <dbReference type="ARBA" id="ARBA00022679"/>
    </source>
</evidence>
<dbReference type="EMBL" id="OBMI01000003">
    <property type="protein sequence ID" value="SOB87819.1"/>
    <property type="molecule type" value="Genomic_DNA"/>
</dbReference>
<dbReference type="GO" id="GO:0032259">
    <property type="term" value="P:methylation"/>
    <property type="evidence" value="ECO:0007669"/>
    <property type="project" value="UniProtKB-KW"/>
</dbReference>
<dbReference type="OrthoDB" id="9777638at2"/>
<dbReference type="GO" id="GO:0008168">
    <property type="term" value="F:methyltransferase activity"/>
    <property type="evidence" value="ECO:0007669"/>
    <property type="project" value="UniProtKB-KW"/>
</dbReference>
<sequence length="276" mass="28673">MTSGAEWQGPVGQSWADEWQRTERAMAGIGDVLDAEIARVAPVAGRALDIGCGVGSTSLALTRSAPALEVVGVDLSAALVRVARERAAAAAALTFEAGDAIGVAERLAPNDLIVSRHGVMFFDDPAGAFARLRAAARPGAPLVFSCFRRREENEWARVLDAAAGVVPLEASGPGPFSLADHTATTDVLSHAGWSDVTAVPHDVGYVLGDGSEPVEEALAFTRRIGPAARVIAEAGAADRSRIEDRLRAAFASRVTGGRVSLSASVWIWTARAGDAP</sequence>
<keyword evidence="2 4" id="KW-0808">Transferase</keyword>
<evidence type="ECO:0000313" key="4">
    <source>
        <dbReference type="EMBL" id="SOB87819.1"/>
    </source>
</evidence>
<dbReference type="PANTHER" id="PTHR43861:SF1">
    <property type="entry name" value="TRANS-ACONITATE 2-METHYLTRANSFERASE"/>
    <property type="match status" value="1"/>
</dbReference>
<accession>A0A285R273</accession>
<reference evidence="4 5" key="1">
    <citation type="submission" date="2017-07" db="EMBL/GenBank/DDBJ databases">
        <authorList>
            <person name="Sun Z.S."/>
            <person name="Albrecht U."/>
            <person name="Echele G."/>
            <person name="Lee C.C."/>
        </authorList>
    </citation>
    <scope>NUCLEOTIDE SEQUENCE [LARGE SCALE GENOMIC DNA]</scope>
    <source>
        <strain evidence="4 5">CGMCC 1.12672</strain>
    </source>
</reference>
<dbReference type="Proteomes" id="UP000219494">
    <property type="component" value="Unassembled WGS sequence"/>
</dbReference>
<dbReference type="InterPro" id="IPR041698">
    <property type="entry name" value="Methyltransf_25"/>
</dbReference>
<gene>
    <name evidence="4" type="ORF">SAMN06297144_2956</name>
</gene>
<proteinExistence type="predicted"/>
<dbReference type="RefSeq" id="WP_097065100.1">
    <property type="nucleotide sequence ID" value="NZ_OBMI01000003.1"/>
</dbReference>
<evidence type="ECO:0000259" key="3">
    <source>
        <dbReference type="Pfam" id="PF13649"/>
    </source>
</evidence>
<protein>
    <submittedName>
        <fullName evidence="4">Methyltransferase domain-containing protein</fullName>
    </submittedName>
</protein>
<organism evidence="4 5">
    <name type="scientific">Sphingomonas guangdongensis</name>
    <dbReference type="NCBI Taxonomy" id="1141890"/>
    <lineage>
        <taxon>Bacteria</taxon>
        <taxon>Pseudomonadati</taxon>
        <taxon>Pseudomonadota</taxon>
        <taxon>Alphaproteobacteria</taxon>
        <taxon>Sphingomonadales</taxon>
        <taxon>Sphingomonadaceae</taxon>
        <taxon>Sphingomonas</taxon>
    </lineage>
</organism>
<dbReference type="SUPFAM" id="SSF53335">
    <property type="entry name" value="S-adenosyl-L-methionine-dependent methyltransferases"/>
    <property type="match status" value="1"/>
</dbReference>
<dbReference type="Pfam" id="PF13649">
    <property type="entry name" value="Methyltransf_25"/>
    <property type="match status" value="1"/>
</dbReference>
<keyword evidence="5" id="KW-1185">Reference proteome</keyword>
<evidence type="ECO:0000256" key="1">
    <source>
        <dbReference type="ARBA" id="ARBA00022603"/>
    </source>
</evidence>
<evidence type="ECO:0000313" key="5">
    <source>
        <dbReference type="Proteomes" id="UP000219494"/>
    </source>
</evidence>